<comment type="catalytic activity">
    <reaction evidence="1">
        <text>2'-deoxyuridine + phosphate = 2-deoxy-alpha-D-ribose 1-phosphate + uracil</text>
        <dbReference type="Rhea" id="RHEA:22824"/>
        <dbReference type="ChEBI" id="CHEBI:16450"/>
        <dbReference type="ChEBI" id="CHEBI:17568"/>
        <dbReference type="ChEBI" id="CHEBI:43474"/>
        <dbReference type="ChEBI" id="CHEBI:57259"/>
        <dbReference type="EC" id="2.4.2.2"/>
    </reaction>
</comment>
<comment type="similarity">
    <text evidence="3">Belongs to the thymidine/pyrimidine-nucleoside phosphorylase family.</text>
</comment>
<keyword evidence="8 12" id="KW-0808">Transferase</keyword>
<organism evidence="12 13">
    <name type="scientific">Heliorestis convoluta</name>
    <dbReference type="NCBI Taxonomy" id="356322"/>
    <lineage>
        <taxon>Bacteria</taxon>
        <taxon>Bacillati</taxon>
        <taxon>Bacillota</taxon>
        <taxon>Clostridia</taxon>
        <taxon>Eubacteriales</taxon>
        <taxon>Heliobacteriaceae</taxon>
        <taxon>Heliorestis</taxon>
    </lineage>
</organism>
<comment type="subunit">
    <text evidence="4">Homodimer.</text>
</comment>
<proteinExistence type="inferred from homology"/>
<dbReference type="PROSITE" id="PS00647">
    <property type="entry name" value="THYMID_PHOSPHORYLASE"/>
    <property type="match status" value="1"/>
</dbReference>
<dbReference type="PANTHER" id="PTHR10515">
    <property type="entry name" value="THYMIDINE PHOSPHORYLASE"/>
    <property type="match status" value="1"/>
</dbReference>
<dbReference type="SUPFAM" id="SSF47648">
    <property type="entry name" value="Nucleoside phosphorylase/phosphoribosyltransferase N-terminal domain"/>
    <property type="match status" value="1"/>
</dbReference>
<evidence type="ECO:0000259" key="11">
    <source>
        <dbReference type="SMART" id="SM00941"/>
    </source>
</evidence>
<feature type="domain" description="Pyrimidine nucleoside phosphorylase C-terminal" evidence="11">
    <location>
        <begin position="350"/>
        <end position="424"/>
    </location>
</feature>
<dbReference type="InterPro" id="IPR000312">
    <property type="entry name" value="Glycosyl_Trfase_fam3"/>
</dbReference>
<dbReference type="GO" id="GO:0004645">
    <property type="term" value="F:1,4-alpha-oligoglucan phosphorylase activity"/>
    <property type="evidence" value="ECO:0007669"/>
    <property type="project" value="InterPro"/>
</dbReference>
<dbReference type="EC" id="2.4.2.2" evidence="5"/>
<dbReference type="InterPro" id="IPR018090">
    <property type="entry name" value="Pyrmidine_PPas_bac/euk"/>
</dbReference>
<dbReference type="GO" id="GO:0004850">
    <property type="term" value="F:uridine phosphorylase activity"/>
    <property type="evidence" value="ECO:0007669"/>
    <property type="project" value="RHEA"/>
</dbReference>
<dbReference type="InterPro" id="IPR017872">
    <property type="entry name" value="Pyrmidine_PPase_CS"/>
</dbReference>
<dbReference type="EMBL" id="CP045875">
    <property type="protein sequence ID" value="QGG46523.1"/>
    <property type="molecule type" value="Genomic_DNA"/>
</dbReference>
<comment type="catalytic activity">
    <reaction evidence="10">
        <text>thymidine + phosphate = 2-deoxy-alpha-D-ribose 1-phosphate + thymine</text>
        <dbReference type="Rhea" id="RHEA:16037"/>
        <dbReference type="ChEBI" id="CHEBI:17748"/>
        <dbReference type="ChEBI" id="CHEBI:17821"/>
        <dbReference type="ChEBI" id="CHEBI:43474"/>
        <dbReference type="ChEBI" id="CHEBI:57259"/>
        <dbReference type="EC" id="2.4.2.2"/>
    </reaction>
</comment>
<dbReference type="FunFam" id="3.40.1030.10:FF:000003">
    <property type="entry name" value="Pyrimidine-nucleoside phosphorylase"/>
    <property type="match status" value="1"/>
</dbReference>
<dbReference type="InterPro" id="IPR035902">
    <property type="entry name" value="Nuc_phospho_transferase"/>
</dbReference>
<dbReference type="InterPro" id="IPR000053">
    <property type="entry name" value="Thymidine/pyrmidine_PPase"/>
</dbReference>
<dbReference type="GO" id="GO:0047847">
    <property type="term" value="F:deoxyuridine phosphorylase activity"/>
    <property type="evidence" value="ECO:0007669"/>
    <property type="project" value="RHEA"/>
</dbReference>
<dbReference type="OrthoDB" id="9763887at2"/>
<dbReference type="Gene3D" id="3.90.1170.30">
    <property type="entry name" value="Pyrimidine nucleoside phosphorylase-like, C-terminal domain"/>
    <property type="match status" value="1"/>
</dbReference>
<dbReference type="Proteomes" id="UP000366051">
    <property type="component" value="Chromosome"/>
</dbReference>
<gene>
    <name evidence="12" type="primary">pdp</name>
    <name evidence="12" type="ORF">FTV88_0344</name>
</gene>
<comment type="catalytic activity">
    <reaction evidence="9">
        <text>uridine + phosphate = alpha-D-ribose 1-phosphate + uracil</text>
        <dbReference type="Rhea" id="RHEA:24388"/>
        <dbReference type="ChEBI" id="CHEBI:16704"/>
        <dbReference type="ChEBI" id="CHEBI:17568"/>
        <dbReference type="ChEBI" id="CHEBI:43474"/>
        <dbReference type="ChEBI" id="CHEBI:57720"/>
        <dbReference type="EC" id="2.4.2.2"/>
    </reaction>
</comment>
<evidence type="ECO:0000313" key="13">
    <source>
        <dbReference type="Proteomes" id="UP000366051"/>
    </source>
</evidence>
<dbReference type="SUPFAM" id="SSF54680">
    <property type="entry name" value="Pyrimidine nucleoside phosphorylase C-terminal domain"/>
    <property type="match status" value="1"/>
</dbReference>
<evidence type="ECO:0000256" key="4">
    <source>
        <dbReference type="ARBA" id="ARBA00011738"/>
    </source>
</evidence>
<evidence type="ECO:0000256" key="7">
    <source>
        <dbReference type="ARBA" id="ARBA00022676"/>
    </source>
</evidence>
<accession>A0A5Q2MYN1</accession>
<dbReference type="Pfam" id="PF00591">
    <property type="entry name" value="Glycos_transf_3"/>
    <property type="match status" value="1"/>
</dbReference>
<evidence type="ECO:0000256" key="8">
    <source>
        <dbReference type="ARBA" id="ARBA00022679"/>
    </source>
</evidence>
<evidence type="ECO:0000256" key="6">
    <source>
        <dbReference type="ARBA" id="ARBA00014680"/>
    </source>
</evidence>
<evidence type="ECO:0000256" key="3">
    <source>
        <dbReference type="ARBA" id="ARBA00006915"/>
    </source>
</evidence>
<dbReference type="GO" id="GO:0009032">
    <property type="term" value="F:thymidine phosphorylase activity"/>
    <property type="evidence" value="ECO:0007669"/>
    <property type="project" value="RHEA"/>
</dbReference>
<dbReference type="AlphaFoldDB" id="A0A5Q2MYN1"/>
<dbReference type="InterPro" id="IPR017459">
    <property type="entry name" value="Glycosyl_Trfase_fam3_N_dom"/>
</dbReference>
<protein>
    <recommendedName>
        <fullName evidence="6">Pyrimidine-nucleoside phosphorylase</fullName>
        <ecNumber evidence="5">2.4.2.2</ecNumber>
    </recommendedName>
</protein>
<evidence type="ECO:0000256" key="1">
    <source>
        <dbReference type="ARBA" id="ARBA00001066"/>
    </source>
</evidence>
<dbReference type="PANTHER" id="PTHR10515:SF0">
    <property type="entry name" value="THYMIDINE PHOSPHORYLASE"/>
    <property type="match status" value="1"/>
</dbReference>
<keyword evidence="13" id="KW-1185">Reference proteome</keyword>
<keyword evidence="7 12" id="KW-0328">Glycosyltransferase</keyword>
<evidence type="ECO:0000256" key="5">
    <source>
        <dbReference type="ARBA" id="ARBA00011889"/>
    </source>
</evidence>
<comment type="function">
    <text evidence="2">Catalyzes phosphorolysis of the pyrimidine nucleosides uridine, thymidine and 2'-deoxyuridine with the formation of the corresponding pyrimidine base and ribose-1-phosphate.</text>
</comment>
<dbReference type="InterPro" id="IPR013102">
    <property type="entry name" value="PYNP_C"/>
</dbReference>
<evidence type="ECO:0000256" key="10">
    <source>
        <dbReference type="ARBA" id="ARBA00048525"/>
    </source>
</evidence>
<dbReference type="KEGG" id="hcv:FTV88_0344"/>
<dbReference type="Pfam" id="PF07831">
    <property type="entry name" value="PYNP_C"/>
    <property type="match status" value="1"/>
</dbReference>
<dbReference type="NCBIfam" id="NF004490">
    <property type="entry name" value="PRK05820.1"/>
    <property type="match status" value="1"/>
</dbReference>
<evidence type="ECO:0000256" key="9">
    <source>
        <dbReference type="ARBA" id="ARBA00048453"/>
    </source>
</evidence>
<reference evidence="13" key="1">
    <citation type="submission" date="2019-11" db="EMBL/GenBank/DDBJ databases">
        <title>Genome sequence of Heliorestis convoluta strain HH, an alkaliphilic and minimalistic phototrophic bacterium from a soda lake in Egypt.</title>
        <authorList>
            <person name="Dewey E.D."/>
            <person name="Stokes L.M."/>
            <person name="Burchell B.M."/>
            <person name="Shaffer K.N."/>
            <person name="Huntington A.M."/>
            <person name="Baker J.M."/>
            <person name="Nadendla S."/>
            <person name="Giglio M.G."/>
            <person name="Touchman J.W."/>
            <person name="Blankenship R.E."/>
            <person name="Madigan M.T."/>
            <person name="Sattley W.M."/>
        </authorList>
    </citation>
    <scope>NUCLEOTIDE SEQUENCE [LARGE SCALE GENOMIC DNA]</scope>
    <source>
        <strain evidence="13">HH</strain>
    </source>
</reference>
<dbReference type="Gene3D" id="3.40.1030.10">
    <property type="entry name" value="Nucleoside phosphorylase/phosphoribosyltransferase catalytic domain"/>
    <property type="match status" value="1"/>
</dbReference>
<dbReference type="SMART" id="SM00941">
    <property type="entry name" value="PYNP_C"/>
    <property type="match status" value="1"/>
</dbReference>
<dbReference type="GO" id="GO:0005829">
    <property type="term" value="C:cytosol"/>
    <property type="evidence" value="ECO:0007669"/>
    <property type="project" value="TreeGrafter"/>
</dbReference>
<dbReference type="PIRSF" id="PIRSF000478">
    <property type="entry name" value="TP_PyNP"/>
    <property type="match status" value="1"/>
</dbReference>
<sequence length="441" mass="47563">MRTNDLIWKKREGQELTEEELHHLIAGYVKNEIEDYQVAAWAMAVFFQGMTAKEQAALTKVMIQSGEQLDLSPIEGLKVDKHSTGGVGDLTTLLLVPLLAAMGLKVAKMSGRGLGHTGGTIDKLESIPGFRVDLGREEFIQQVRRWNLALIGQTKEMVPADGKLYELRDVTATVESIPLIASSIMSKKIAAGADVIMLDVKVGNGAFMKSLAEGRKLAKAMVQIGNQLGRRTAAVLTSMDQPLGNMIGNALEVREAIELLQPKSVEQVTDDALLLTVELAARISYLAGQSASIEEGKEKALETLCTGCALQSFRQWIEAQGGVGAVVEDPDRYLPKAQNKEVIVSAQSGYVKSLQALPIGKAASLLGAGRILKGDAIDLAAGVIIYKRQGHKVEAGEPLAEIHYNDGQHRKEALQEIAKAYEIVEEPVPAPTALLLGEVML</sequence>
<evidence type="ECO:0000313" key="12">
    <source>
        <dbReference type="EMBL" id="QGG46523.1"/>
    </source>
</evidence>
<dbReference type="RefSeq" id="WP_153724082.1">
    <property type="nucleotide sequence ID" value="NZ_CP045875.1"/>
</dbReference>
<dbReference type="GO" id="GO:0006213">
    <property type="term" value="P:pyrimidine nucleoside metabolic process"/>
    <property type="evidence" value="ECO:0007669"/>
    <property type="project" value="InterPro"/>
</dbReference>
<evidence type="ECO:0000256" key="2">
    <source>
        <dbReference type="ARBA" id="ARBA00003877"/>
    </source>
</evidence>
<dbReference type="NCBIfam" id="TIGR02644">
    <property type="entry name" value="Y_phosphoryl"/>
    <property type="match status" value="1"/>
</dbReference>
<dbReference type="GO" id="GO:0006206">
    <property type="term" value="P:pyrimidine nucleobase metabolic process"/>
    <property type="evidence" value="ECO:0007669"/>
    <property type="project" value="InterPro"/>
</dbReference>
<dbReference type="SUPFAM" id="SSF52418">
    <property type="entry name" value="Nucleoside phosphorylase/phosphoribosyltransferase catalytic domain"/>
    <property type="match status" value="1"/>
</dbReference>
<dbReference type="Pfam" id="PF02885">
    <property type="entry name" value="Glycos_trans_3N"/>
    <property type="match status" value="1"/>
</dbReference>
<name>A0A5Q2MYN1_9FIRM</name>
<dbReference type="InterPro" id="IPR036566">
    <property type="entry name" value="PYNP-like_C_sf"/>
</dbReference>
<dbReference type="InterPro" id="IPR036320">
    <property type="entry name" value="Glycosyl_Trfase_fam3_N_dom_sf"/>
</dbReference>
<dbReference type="Gene3D" id="1.20.970.10">
    <property type="entry name" value="Transferase, Pyrimidine Nucleoside Phosphorylase, Chain C"/>
    <property type="match status" value="1"/>
</dbReference>